<gene>
    <name evidence="2" type="ORF">SMD27_06415</name>
</gene>
<keyword evidence="3" id="KW-1185">Reference proteome</keyword>
<reference evidence="2 3" key="1">
    <citation type="journal article" date="2016" name="Antonie Van Leeuwenhoek">
        <title>Dongia soli sp. nov., isolated from soil from Dokdo, Korea.</title>
        <authorList>
            <person name="Kim D.U."/>
            <person name="Lee H."/>
            <person name="Kim H."/>
            <person name="Kim S.G."/>
            <person name="Ka J.O."/>
        </authorList>
    </citation>
    <scope>NUCLEOTIDE SEQUENCE [LARGE SCALE GENOMIC DNA]</scope>
    <source>
        <strain evidence="2 3">D78</strain>
    </source>
</reference>
<dbReference type="Proteomes" id="UP001279642">
    <property type="component" value="Unassembled WGS sequence"/>
</dbReference>
<dbReference type="PROSITE" id="PS51340">
    <property type="entry name" value="MOSC"/>
    <property type="match status" value="1"/>
</dbReference>
<feature type="domain" description="MOSC" evidence="1">
    <location>
        <begin position="30"/>
        <end position="252"/>
    </location>
</feature>
<accession>A0ABU5EAA5</accession>
<dbReference type="Pfam" id="PF03473">
    <property type="entry name" value="MOSC"/>
    <property type="match status" value="1"/>
</dbReference>
<proteinExistence type="predicted"/>
<dbReference type="InterPro" id="IPR005303">
    <property type="entry name" value="MOCOS_middle"/>
</dbReference>
<dbReference type="InterPro" id="IPR005302">
    <property type="entry name" value="MoCF_Sase_C"/>
</dbReference>
<evidence type="ECO:0000259" key="1">
    <source>
        <dbReference type="PROSITE" id="PS51340"/>
    </source>
</evidence>
<comment type="caution">
    <text evidence="2">The sequence shown here is derived from an EMBL/GenBank/DDBJ whole genome shotgun (WGS) entry which is preliminary data.</text>
</comment>
<dbReference type="Gene3D" id="2.40.33.20">
    <property type="entry name" value="PK beta-barrel domain-like"/>
    <property type="match status" value="1"/>
</dbReference>
<dbReference type="SUPFAM" id="SSF50800">
    <property type="entry name" value="PK beta-barrel domain-like"/>
    <property type="match status" value="1"/>
</dbReference>
<evidence type="ECO:0000313" key="3">
    <source>
        <dbReference type="Proteomes" id="UP001279642"/>
    </source>
</evidence>
<dbReference type="Pfam" id="PF03476">
    <property type="entry name" value="MOSC_N"/>
    <property type="match status" value="1"/>
</dbReference>
<name>A0ABU5EAA5_9PROT</name>
<dbReference type="InterPro" id="IPR011037">
    <property type="entry name" value="Pyrv_Knase-like_insert_dom_sf"/>
</dbReference>
<dbReference type="RefSeq" id="WP_320507491.1">
    <property type="nucleotide sequence ID" value="NZ_JAXCLW010000001.1"/>
</dbReference>
<protein>
    <submittedName>
        <fullName evidence="2">MOSC domain-containing protein</fullName>
    </submittedName>
</protein>
<sequence>MTLAMESAKSSIAGMAVSGLWRYPVQSLRGEKLQEARFTARGLVGDRGYGIADVASGVLVGSSRPGWNDLITWQARYLAPVVANDSLPPAEIAFPDGGTVRSDDPDCDRVLSERLGKQVRLVINDGSIAKMRYELSPCHFLTTATLAELRKGYPEGTFEPARFRPNVLLDCGAVSGFLEQDWIGRELACGDLRFRVVDNCVRCVMTVRAQGDLPKDPRILHTVTQMNRTFAGGYAAVAQAGTVRLGARVKLL</sequence>
<evidence type="ECO:0000313" key="2">
    <source>
        <dbReference type="EMBL" id="MDY0882468.1"/>
    </source>
</evidence>
<dbReference type="EMBL" id="JAXCLW010000001">
    <property type="protein sequence ID" value="MDY0882468.1"/>
    <property type="molecule type" value="Genomic_DNA"/>
</dbReference>
<organism evidence="2 3">
    <name type="scientific">Dongia soli</name>
    <dbReference type="NCBI Taxonomy" id="600628"/>
    <lineage>
        <taxon>Bacteria</taxon>
        <taxon>Pseudomonadati</taxon>
        <taxon>Pseudomonadota</taxon>
        <taxon>Alphaproteobacteria</taxon>
        <taxon>Rhodospirillales</taxon>
        <taxon>Dongiaceae</taxon>
        <taxon>Dongia</taxon>
    </lineage>
</organism>